<reference evidence="1" key="1">
    <citation type="submission" date="2018-11" db="EMBL/GenBank/DDBJ databases">
        <authorList>
            <consortium name="Pathogen Informatics"/>
        </authorList>
    </citation>
    <scope>NUCLEOTIDE SEQUENCE</scope>
</reference>
<name>A0A448XRI7_9PLAT</name>
<accession>A0A448XRI7</accession>
<evidence type="ECO:0000313" key="1">
    <source>
        <dbReference type="EMBL" id="VEL43171.1"/>
    </source>
</evidence>
<dbReference type="AlphaFoldDB" id="A0A448XRI7"/>
<sequence length="115" mass="12716">MAVDVLLRLQDIANELIIVMDSGALEPLHLRCQLPDLTQFISARQGESNPSESFGSILKSVTQGRCNGQNKDSLPFQYTPHCSKAMLAVVLADYTLPTSVSQYTHILQKCSHKKN</sequence>
<keyword evidence="2" id="KW-1185">Reference proteome</keyword>
<dbReference type="Proteomes" id="UP000784294">
    <property type="component" value="Unassembled WGS sequence"/>
</dbReference>
<gene>
    <name evidence="1" type="ORF">PXEA_LOCUS36611</name>
</gene>
<protein>
    <submittedName>
        <fullName evidence="1">Uncharacterized protein</fullName>
    </submittedName>
</protein>
<evidence type="ECO:0000313" key="2">
    <source>
        <dbReference type="Proteomes" id="UP000784294"/>
    </source>
</evidence>
<proteinExistence type="predicted"/>
<comment type="caution">
    <text evidence="1">The sequence shown here is derived from an EMBL/GenBank/DDBJ whole genome shotgun (WGS) entry which is preliminary data.</text>
</comment>
<organism evidence="1 2">
    <name type="scientific">Protopolystoma xenopodis</name>
    <dbReference type="NCBI Taxonomy" id="117903"/>
    <lineage>
        <taxon>Eukaryota</taxon>
        <taxon>Metazoa</taxon>
        <taxon>Spiralia</taxon>
        <taxon>Lophotrochozoa</taxon>
        <taxon>Platyhelminthes</taxon>
        <taxon>Monogenea</taxon>
        <taxon>Polyopisthocotylea</taxon>
        <taxon>Polystomatidea</taxon>
        <taxon>Polystomatidae</taxon>
        <taxon>Protopolystoma</taxon>
    </lineage>
</organism>
<dbReference type="EMBL" id="CAAALY010279293">
    <property type="protein sequence ID" value="VEL43171.1"/>
    <property type="molecule type" value="Genomic_DNA"/>
</dbReference>